<dbReference type="OrthoDB" id="8191554at2759"/>
<reference evidence="4" key="1">
    <citation type="submission" date="2020-01" db="EMBL/GenBank/DDBJ databases">
        <title>Draft genome sequence of the Termite Coptotermes fromosanus.</title>
        <authorList>
            <person name="Itakura S."/>
            <person name="Yosikawa Y."/>
            <person name="Umezawa K."/>
        </authorList>
    </citation>
    <scope>NUCLEOTIDE SEQUENCE [LARGE SCALE GENOMIC DNA]</scope>
</reference>
<dbReference type="InterPro" id="IPR012464">
    <property type="entry name" value="DUF1676"/>
</dbReference>
<accession>A0A6L2PKB5</accession>
<organism evidence="3 4">
    <name type="scientific">Coptotermes formosanus</name>
    <name type="common">Formosan subterranean termite</name>
    <dbReference type="NCBI Taxonomy" id="36987"/>
    <lineage>
        <taxon>Eukaryota</taxon>
        <taxon>Metazoa</taxon>
        <taxon>Ecdysozoa</taxon>
        <taxon>Arthropoda</taxon>
        <taxon>Hexapoda</taxon>
        <taxon>Insecta</taxon>
        <taxon>Pterygota</taxon>
        <taxon>Neoptera</taxon>
        <taxon>Polyneoptera</taxon>
        <taxon>Dictyoptera</taxon>
        <taxon>Blattodea</taxon>
        <taxon>Blattoidea</taxon>
        <taxon>Termitoidae</taxon>
        <taxon>Rhinotermitidae</taxon>
        <taxon>Coptotermes</taxon>
    </lineage>
</organism>
<dbReference type="EMBL" id="BLKM01004627">
    <property type="protein sequence ID" value="GFG31930.1"/>
    <property type="molecule type" value="Genomic_DNA"/>
</dbReference>
<dbReference type="PANTHER" id="PTHR21879:SF7">
    <property type="entry name" value="OSIRIS 11"/>
    <property type="match status" value="1"/>
</dbReference>
<feature type="signal peptide" evidence="2">
    <location>
        <begin position="1"/>
        <end position="25"/>
    </location>
</feature>
<protein>
    <submittedName>
        <fullName evidence="3">Uncharacterized protein</fullName>
    </submittedName>
</protein>
<evidence type="ECO:0000256" key="2">
    <source>
        <dbReference type="SAM" id="SignalP"/>
    </source>
</evidence>
<dbReference type="PANTHER" id="PTHR21879">
    <property type="entry name" value="FI03362P-RELATED-RELATED"/>
    <property type="match status" value="1"/>
</dbReference>
<feature type="compositionally biased region" description="Gly residues" evidence="1">
    <location>
        <begin position="253"/>
        <end position="265"/>
    </location>
</feature>
<keyword evidence="4" id="KW-1185">Reference proteome</keyword>
<feature type="region of interest" description="Disordered" evidence="1">
    <location>
        <begin position="245"/>
        <end position="265"/>
    </location>
</feature>
<gene>
    <name evidence="3" type="ORF">Cfor_08086</name>
</gene>
<comment type="caution">
    <text evidence="3">The sequence shown here is derived from an EMBL/GenBank/DDBJ whole genome shotgun (WGS) entry which is preliminary data.</text>
</comment>
<dbReference type="AlphaFoldDB" id="A0A6L2PKB5"/>
<dbReference type="Pfam" id="PF07898">
    <property type="entry name" value="DUF1676"/>
    <property type="match status" value="1"/>
</dbReference>
<dbReference type="GO" id="GO:0016020">
    <property type="term" value="C:membrane"/>
    <property type="evidence" value="ECO:0007669"/>
    <property type="project" value="TreeGrafter"/>
</dbReference>
<evidence type="ECO:0000256" key="1">
    <source>
        <dbReference type="SAM" id="MobiDB-lite"/>
    </source>
</evidence>
<dbReference type="Proteomes" id="UP000502823">
    <property type="component" value="Unassembled WGS sequence"/>
</dbReference>
<dbReference type="InParanoid" id="A0A6L2PKB5"/>
<keyword evidence="2" id="KW-0732">Signal</keyword>
<evidence type="ECO:0000313" key="3">
    <source>
        <dbReference type="EMBL" id="GFG31930.1"/>
    </source>
</evidence>
<feature type="chain" id="PRO_5027003610" evidence="2">
    <location>
        <begin position="26"/>
        <end position="297"/>
    </location>
</feature>
<evidence type="ECO:0000313" key="4">
    <source>
        <dbReference type="Proteomes" id="UP000502823"/>
    </source>
</evidence>
<proteinExistence type="predicted"/>
<sequence>MIRRLMEFVPRLILLAVLCLQSVCTSPSGSSVSARGAELADQGLSSGIKVLYRTYQQCEQQEDMFACLKLKALKFADRALKVKSIPLVDGMELVKKGDDEDGRQLNEPLVELDEANLPTDPEKRQETLDDLLIDRVARFLRSHTLQFSVPKFISDLDDSTTDRMLEEGRAKLKKYGGALLVGLLMKGGMMAMAYKAVALLAGKALLVAKVALVLSAIIGLKKLVGSGGDDKVTYEIVKHPHVTHSHSYSSEHYGGGHFDTSGGGGGDHYRRSMESAYPHLLAYRGQHQLQGNPALKQ</sequence>
<dbReference type="FunCoup" id="A0A6L2PKB5">
    <property type="interactions" value="65"/>
</dbReference>
<name>A0A6L2PKB5_COPFO</name>